<feature type="region of interest" description="Disordered" evidence="1">
    <location>
        <begin position="1"/>
        <end position="39"/>
    </location>
</feature>
<dbReference type="Proteomes" id="UP000353394">
    <property type="component" value="Unassembled WGS sequence"/>
</dbReference>
<evidence type="ECO:0000256" key="1">
    <source>
        <dbReference type="SAM" id="MobiDB-lite"/>
    </source>
</evidence>
<dbReference type="AlphaFoldDB" id="A0A4U7G4K9"/>
<protein>
    <submittedName>
        <fullName evidence="2">IFN-response binding factor 1</fullName>
    </submittedName>
    <submittedName>
        <fullName evidence="3">Replication initiator protein</fullName>
    </submittedName>
</protein>
<evidence type="ECO:0000313" key="3">
    <source>
        <dbReference type="EMBL" id="VDC39096.1"/>
    </source>
</evidence>
<reference evidence="4 7" key="2">
    <citation type="submission" date="2019-04" db="EMBL/GenBank/DDBJ databases">
        <authorList>
            <consortium name="Pathogen Informatics"/>
        </authorList>
    </citation>
    <scope>NUCLEOTIDE SEQUENCE [LARGE SCALE GENOMIC DNA]</scope>
    <source>
        <strain evidence="4 7">K36395</strain>
    </source>
</reference>
<proteinExistence type="predicted"/>
<dbReference type="Proteomes" id="UP000316580">
    <property type="component" value="Unassembled WGS sequence"/>
</dbReference>
<evidence type="ECO:0000313" key="4">
    <source>
        <dbReference type="EMBL" id="VHC96554.1"/>
    </source>
</evidence>
<accession>A0A4U7G4K9</accession>
<organism evidence="2 6">
    <name type="scientific">Streptococcus pyogenes</name>
    <dbReference type="NCBI Taxonomy" id="1314"/>
    <lineage>
        <taxon>Bacteria</taxon>
        <taxon>Bacillati</taxon>
        <taxon>Bacillota</taxon>
        <taxon>Bacilli</taxon>
        <taxon>Lactobacillales</taxon>
        <taxon>Streptococcaceae</taxon>
        <taxon>Streptococcus</taxon>
    </lineage>
</organism>
<dbReference type="EMBL" id="VCID01000544">
    <property type="protein sequence ID" value="TNY46106.1"/>
    <property type="molecule type" value="Genomic_DNA"/>
</dbReference>
<dbReference type="EMBL" id="LR031521">
    <property type="protein sequence ID" value="VDC39096.1"/>
    <property type="molecule type" value="Genomic_DNA"/>
</dbReference>
<evidence type="ECO:0000313" key="5">
    <source>
        <dbReference type="Proteomes" id="UP000274496"/>
    </source>
</evidence>
<evidence type="ECO:0000313" key="7">
    <source>
        <dbReference type="Proteomes" id="UP000353394"/>
    </source>
</evidence>
<reference evidence="3 5" key="1">
    <citation type="submission" date="2018-10" db="EMBL/GenBank/DDBJ databases">
        <authorList>
            <person name="Rosinski-Chupin I."/>
        </authorList>
    </citation>
    <scope>NUCLEOTIDE SEQUENCE [LARGE SCALE GENOMIC DNA]</scope>
    <source>
        <strain evidence="3 5">S119</strain>
    </source>
</reference>
<evidence type="ECO:0000313" key="2">
    <source>
        <dbReference type="EMBL" id="TNY46106.1"/>
    </source>
</evidence>
<name>A0A4U7G4K9_STRPY</name>
<reference evidence="2 6" key="3">
    <citation type="submission" date="2019-05" db="EMBL/GenBank/DDBJ databases">
        <title>Novel genomic isolates of S.pyogenes and S.dysgalactiae subsp. equisimilis associated to necrotising fasciitis (NSTI).</title>
        <authorList>
            <person name="Barrantes I."/>
        </authorList>
    </citation>
    <scope>NUCLEOTIDE SEQUENCE [LARGE SCALE GENOMIC DNA]</scope>
    <source>
        <strain evidence="2 6">SPY6028</strain>
    </source>
</reference>
<gene>
    <name evidence="2" type="ORF">FGO82_09595</name>
    <name evidence="4" type="ORF">SAMEA1711581_00238</name>
    <name evidence="3" type="ORF">SP119_0809</name>
</gene>
<dbReference type="EMBL" id="CAAIJW010000002">
    <property type="protein sequence ID" value="VHC96554.1"/>
    <property type="molecule type" value="Genomic_DNA"/>
</dbReference>
<evidence type="ECO:0000313" key="6">
    <source>
        <dbReference type="Proteomes" id="UP000316580"/>
    </source>
</evidence>
<dbReference type="Proteomes" id="UP000274496">
    <property type="component" value="Chromosome"/>
</dbReference>
<sequence>MLNSAPSETEKSETEGSETKESNLVIEDEEERKECTSVKKTEGHFTRQVDQVTKYDKDYIWSLVHSQLREGGLSQAASDLVMSYFEERYAYALEHIRFARTAEAIAEYVFNGVLSEWTKQLR</sequence>
<feature type="compositionally biased region" description="Basic and acidic residues" evidence="1">
    <location>
        <begin position="8"/>
        <end position="21"/>
    </location>
</feature>